<dbReference type="EMBL" id="LT629740">
    <property type="protein sequence ID" value="SDT54711.1"/>
    <property type="molecule type" value="Genomic_DNA"/>
</dbReference>
<keyword evidence="1" id="KW-1133">Transmembrane helix</keyword>
<dbReference type="AlphaFoldDB" id="A0A1H2B904"/>
<feature type="transmembrane region" description="Helical" evidence="1">
    <location>
        <begin position="120"/>
        <end position="136"/>
    </location>
</feature>
<feature type="transmembrane region" description="Helical" evidence="1">
    <location>
        <begin position="12"/>
        <end position="38"/>
    </location>
</feature>
<keyword evidence="1" id="KW-0812">Transmembrane</keyword>
<proteinExistence type="predicted"/>
<keyword evidence="1" id="KW-0472">Membrane</keyword>
<organism evidence="2 3">
    <name type="scientific">Mucilaginibacter mallensis</name>
    <dbReference type="NCBI Taxonomy" id="652787"/>
    <lineage>
        <taxon>Bacteria</taxon>
        <taxon>Pseudomonadati</taxon>
        <taxon>Bacteroidota</taxon>
        <taxon>Sphingobacteriia</taxon>
        <taxon>Sphingobacteriales</taxon>
        <taxon>Sphingobacteriaceae</taxon>
        <taxon>Mucilaginibacter</taxon>
    </lineage>
</organism>
<dbReference type="OrthoDB" id="1121914at2"/>
<evidence type="ECO:0000313" key="3">
    <source>
        <dbReference type="Proteomes" id="UP000199679"/>
    </source>
</evidence>
<dbReference type="STRING" id="652787.SAMN05216490_3982"/>
<evidence type="ECO:0000313" key="2">
    <source>
        <dbReference type="EMBL" id="SDT54711.1"/>
    </source>
</evidence>
<name>A0A1H2B904_MUCMA</name>
<evidence type="ECO:0000256" key="1">
    <source>
        <dbReference type="SAM" id="Phobius"/>
    </source>
</evidence>
<accession>A0A1H2B904</accession>
<feature type="transmembrane region" description="Helical" evidence="1">
    <location>
        <begin position="53"/>
        <end position="72"/>
    </location>
</feature>
<dbReference type="RefSeq" id="WP_091377082.1">
    <property type="nucleotide sequence ID" value="NZ_LT629740.1"/>
</dbReference>
<keyword evidence="3" id="KW-1185">Reference proteome</keyword>
<gene>
    <name evidence="2" type="ORF">SAMN05216490_3982</name>
</gene>
<dbReference type="Proteomes" id="UP000199679">
    <property type="component" value="Chromosome I"/>
</dbReference>
<feature type="transmembrane region" description="Helical" evidence="1">
    <location>
        <begin position="92"/>
        <end position="114"/>
    </location>
</feature>
<protein>
    <submittedName>
        <fullName evidence="2">Uncharacterized protein</fullName>
    </submittedName>
</protein>
<sequence length="164" mass="18529">MNNQNLPQTPKTFLRTITIIHLALLVGQVIFSVLVFTITKSTFIDLTNTKDPFLFVAPILAVACFIASNFMYKLRLSEAINKPTLKGKLMGYQAALIIRCALLEGPSLFGIVTYMVTRNFLFLLISGLIILYFITIRPTKDKIANDLNLDYEDKMQFDSEDVLV</sequence>
<reference evidence="2 3" key="1">
    <citation type="submission" date="2016-10" db="EMBL/GenBank/DDBJ databases">
        <authorList>
            <person name="de Groot N.N."/>
        </authorList>
    </citation>
    <scope>NUCLEOTIDE SEQUENCE [LARGE SCALE GENOMIC DNA]</scope>
    <source>
        <strain evidence="2 3">MP1X4</strain>
    </source>
</reference>